<dbReference type="InterPro" id="IPR000254">
    <property type="entry name" value="CBD"/>
</dbReference>
<evidence type="ECO:0000313" key="7">
    <source>
        <dbReference type="EMBL" id="KZV83729.1"/>
    </source>
</evidence>
<keyword evidence="2" id="KW-0677">Repeat</keyword>
<dbReference type="InterPro" id="IPR035971">
    <property type="entry name" value="CBD_sf"/>
</dbReference>
<feature type="domain" description="WSC" evidence="6">
    <location>
        <begin position="27"/>
        <end position="120"/>
    </location>
</feature>
<feature type="compositionally biased region" description="Low complexity" evidence="3">
    <location>
        <begin position="741"/>
        <end position="778"/>
    </location>
</feature>
<evidence type="ECO:0000256" key="2">
    <source>
        <dbReference type="ARBA" id="ARBA00022737"/>
    </source>
</evidence>
<feature type="region of interest" description="Disordered" evidence="3">
    <location>
        <begin position="478"/>
        <end position="553"/>
    </location>
</feature>
<feature type="signal peptide" evidence="4">
    <location>
        <begin position="1"/>
        <end position="16"/>
    </location>
</feature>
<dbReference type="SMART" id="SM00236">
    <property type="entry name" value="fCBD"/>
    <property type="match status" value="3"/>
</dbReference>
<dbReference type="SMART" id="SM00321">
    <property type="entry name" value="WSC"/>
    <property type="match status" value="4"/>
</dbReference>
<dbReference type="STRING" id="1314781.A0A165ZL97"/>
<evidence type="ECO:0000256" key="4">
    <source>
        <dbReference type="SAM" id="SignalP"/>
    </source>
</evidence>
<protein>
    <submittedName>
        <fullName evidence="7">WSC-domain-containing protein</fullName>
    </submittedName>
</protein>
<name>A0A165ZL97_EXIGL</name>
<dbReference type="AlphaFoldDB" id="A0A165ZL97"/>
<evidence type="ECO:0000313" key="8">
    <source>
        <dbReference type="Proteomes" id="UP000077266"/>
    </source>
</evidence>
<dbReference type="OrthoDB" id="5985073at2759"/>
<feature type="chain" id="PRO_5007870100" evidence="4">
    <location>
        <begin position="17"/>
        <end position="823"/>
    </location>
</feature>
<dbReference type="InterPro" id="IPR002889">
    <property type="entry name" value="WSC_carb-bd"/>
</dbReference>
<reference evidence="7 8" key="1">
    <citation type="journal article" date="2016" name="Mol. Biol. Evol.">
        <title>Comparative Genomics of Early-Diverging Mushroom-Forming Fungi Provides Insights into the Origins of Lignocellulose Decay Capabilities.</title>
        <authorList>
            <person name="Nagy L.G."/>
            <person name="Riley R."/>
            <person name="Tritt A."/>
            <person name="Adam C."/>
            <person name="Daum C."/>
            <person name="Floudas D."/>
            <person name="Sun H."/>
            <person name="Yadav J.S."/>
            <person name="Pangilinan J."/>
            <person name="Larsson K.H."/>
            <person name="Matsuura K."/>
            <person name="Barry K."/>
            <person name="Labutti K."/>
            <person name="Kuo R."/>
            <person name="Ohm R.A."/>
            <person name="Bhattacharya S.S."/>
            <person name="Shirouzu T."/>
            <person name="Yoshinaga Y."/>
            <person name="Martin F.M."/>
            <person name="Grigoriev I.V."/>
            <person name="Hibbett D.S."/>
        </authorList>
    </citation>
    <scope>NUCLEOTIDE SEQUENCE [LARGE SCALE GENOMIC DNA]</scope>
    <source>
        <strain evidence="7 8">HHB12029</strain>
    </source>
</reference>
<proteinExistence type="predicted"/>
<dbReference type="GO" id="GO:0005975">
    <property type="term" value="P:carbohydrate metabolic process"/>
    <property type="evidence" value="ECO:0007669"/>
    <property type="project" value="InterPro"/>
</dbReference>
<dbReference type="EMBL" id="KV426257">
    <property type="protein sequence ID" value="KZV83729.1"/>
    <property type="molecule type" value="Genomic_DNA"/>
</dbReference>
<dbReference type="PANTHER" id="PTHR45964:SF9">
    <property type="entry name" value="SULFOTRANSFERASE"/>
    <property type="match status" value="1"/>
</dbReference>
<dbReference type="PROSITE" id="PS51164">
    <property type="entry name" value="CBM1_2"/>
    <property type="match status" value="3"/>
</dbReference>
<gene>
    <name evidence="7" type="ORF">EXIGLDRAFT_701117</name>
</gene>
<evidence type="ECO:0000259" key="5">
    <source>
        <dbReference type="PROSITE" id="PS51164"/>
    </source>
</evidence>
<dbReference type="GO" id="GO:0030248">
    <property type="term" value="F:cellulose binding"/>
    <property type="evidence" value="ECO:0007669"/>
    <property type="project" value="InterPro"/>
</dbReference>
<evidence type="ECO:0000256" key="1">
    <source>
        <dbReference type="ARBA" id="ARBA00022729"/>
    </source>
</evidence>
<accession>A0A165ZL97</accession>
<feature type="domain" description="CBM1" evidence="5">
    <location>
        <begin position="785"/>
        <end position="823"/>
    </location>
</feature>
<evidence type="ECO:0000259" key="6">
    <source>
        <dbReference type="PROSITE" id="PS51212"/>
    </source>
</evidence>
<dbReference type="InParanoid" id="A0A165ZL97"/>
<dbReference type="Proteomes" id="UP000077266">
    <property type="component" value="Unassembled WGS sequence"/>
</dbReference>
<feature type="region of interest" description="Disordered" evidence="3">
    <location>
        <begin position="602"/>
        <end position="668"/>
    </location>
</feature>
<dbReference type="SUPFAM" id="SSF57180">
    <property type="entry name" value="Cellulose-binding domain"/>
    <property type="match status" value="3"/>
</dbReference>
<dbReference type="InterPro" id="IPR051589">
    <property type="entry name" value="Sialate-O-sulfotransferase"/>
</dbReference>
<dbReference type="Pfam" id="PF00734">
    <property type="entry name" value="CBM_1"/>
    <property type="match status" value="2"/>
</dbReference>
<feature type="domain" description="CBM1" evidence="5">
    <location>
        <begin position="557"/>
        <end position="593"/>
    </location>
</feature>
<evidence type="ECO:0000256" key="3">
    <source>
        <dbReference type="SAM" id="MobiDB-lite"/>
    </source>
</evidence>
<keyword evidence="8" id="KW-1185">Reference proteome</keyword>
<feature type="compositionally biased region" description="Low complexity" evidence="3">
    <location>
        <begin position="610"/>
        <end position="668"/>
    </location>
</feature>
<feature type="domain" description="WSC" evidence="6">
    <location>
        <begin position="378"/>
        <end position="469"/>
    </location>
</feature>
<dbReference type="GO" id="GO:0005576">
    <property type="term" value="C:extracellular region"/>
    <property type="evidence" value="ECO:0007669"/>
    <property type="project" value="InterPro"/>
</dbReference>
<sequence length="823" mass="84945">MLVFLAILLAAQTVRAAPAATDLPTGWHLLEACAVDGSDRVIQSSKWTRSANNTAANCIAKCNTQGYAFAGLEYGVECHCGKGISADIVSAPVPECSTLCPGDDTQTCGAGWRISLYAKDVNTMPVYSLPTGWSTLMECAYDSAARLFTDTQVNYLTSNTPSVCASHCADGGYAYSGVEYGRECYCGNTLATSLVARPDSDCYMDCAGDATQNCGGNWAVQLYSNPSLVASRSASASASATTTSASGSPTSSAGAFPSDWSVLHACSVDNGNRILSQTNTLNDNTPARCAQLCYSRGYKISGTEYGRECYCGDSFSFPPVDRPASECSFACTGDAMQKCGAGWRIQLVGDSSLGSSTTTSTSAGPSATADPLGLPSGWQTAYRCAVDDASRILEQFNTLSNNSPSNCAEVCSDKGYHIAAVEYGGECMCGDSFNFAPVLAPTSECYMPCSGANDLTCGAGWRTQIYTNNAALVPANNEFTSSSSSSSSTSTSSSSSSTTSSSTSSSTSTTSTTTTSSTSTTGTTSSTTTASPTSTTATGTTTSTSASATASCDDSKGRITQWSQCGGQNWSQSTCCVDGYYCQWEGQYLSQCIPNSQRSQYEAQYGTGPSSTASTSTTQSTSTTSTGTSTNASTTPTTTTTSTSTSTSTSTASSTSSSSSSSTTTTTTTTTTTSAAATTTASCDDSKGRITQWSQCGGQNWSQSTCCVDGYYCQWEGQYLSQCIPNSQRAQYEAQYGTGPTTSSTTASATSTTTSSSSSTSHSTTTSTTTSTAASSTATCSNSSSAVAQYGQCAGSGWNNNVALQCKCPYTCKFNNAYYSQCL</sequence>
<feature type="compositionally biased region" description="Low complexity" evidence="3">
    <location>
        <begin position="480"/>
        <end position="551"/>
    </location>
</feature>
<feature type="region of interest" description="Disordered" evidence="3">
    <location>
        <begin position="735"/>
        <end position="778"/>
    </location>
</feature>
<feature type="domain" description="CBM1" evidence="5">
    <location>
        <begin position="688"/>
        <end position="724"/>
    </location>
</feature>
<keyword evidence="1 4" id="KW-0732">Signal</keyword>
<dbReference type="Pfam" id="PF01822">
    <property type="entry name" value="WSC"/>
    <property type="match status" value="4"/>
</dbReference>
<dbReference type="PANTHER" id="PTHR45964">
    <property type="entry name" value="WSCD FAMILY MEMBER CG9164"/>
    <property type="match status" value="1"/>
</dbReference>
<feature type="domain" description="WSC" evidence="6">
    <location>
        <begin position="133"/>
        <end position="226"/>
    </location>
</feature>
<organism evidence="7 8">
    <name type="scientific">Exidia glandulosa HHB12029</name>
    <dbReference type="NCBI Taxonomy" id="1314781"/>
    <lineage>
        <taxon>Eukaryota</taxon>
        <taxon>Fungi</taxon>
        <taxon>Dikarya</taxon>
        <taxon>Basidiomycota</taxon>
        <taxon>Agaricomycotina</taxon>
        <taxon>Agaricomycetes</taxon>
        <taxon>Auriculariales</taxon>
        <taxon>Exidiaceae</taxon>
        <taxon>Exidia</taxon>
    </lineage>
</organism>
<dbReference type="PROSITE" id="PS51212">
    <property type="entry name" value="WSC"/>
    <property type="match status" value="4"/>
</dbReference>
<feature type="domain" description="WSC" evidence="6">
    <location>
        <begin position="260"/>
        <end position="351"/>
    </location>
</feature>